<sequence>MLKALREAVLEANLELNRRGVVIYTWGNVSGIDREAGLVVIKPSGVSYDAMCADDMVVVNLENEVVWGEKKPSSDTRTHTALYRAFPRIGGVVHTHSPHAVGWAQARMEIPCLGTTQADYCSGPIPCTEPLTPEQVERDYEGETGVNILRAFEGRDPMAQPMVLLAGHGPFAWGKTPDDAVHNAVVLEKCAEMATITRMACGGLPPLEDYVLDYHYQRKHGANAWYGQK</sequence>
<evidence type="ECO:0000256" key="3">
    <source>
        <dbReference type="ARBA" id="ARBA00010037"/>
    </source>
</evidence>
<accession>A0A1G8RIS8</accession>
<dbReference type="EC" id="5.1.3.4" evidence="4"/>
<dbReference type="FunFam" id="3.40.225.10:FF:000001">
    <property type="entry name" value="L-ribulose-5-phosphate 4-epimerase UlaF"/>
    <property type="match status" value="1"/>
</dbReference>
<evidence type="ECO:0000256" key="7">
    <source>
        <dbReference type="ARBA" id="ARBA00023235"/>
    </source>
</evidence>
<evidence type="ECO:0000313" key="10">
    <source>
        <dbReference type="EMBL" id="SDJ16773.1"/>
    </source>
</evidence>
<evidence type="ECO:0000256" key="6">
    <source>
        <dbReference type="ARBA" id="ARBA00022833"/>
    </source>
</evidence>
<dbReference type="Pfam" id="PF00596">
    <property type="entry name" value="Aldolase_II"/>
    <property type="match status" value="1"/>
</dbReference>
<dbReference type="NCBIfam" id="NF006047">
    <property type="entry name" value="PRK08193.1"/>
    <property type="match status" value="1"/>
</dbReference>
<dbReference type="Proteomes" id="UP000199382">
    <property type="component" value="Unassembled WGS sequence"/>
</dbReference>
<keyword evidence="8" id="KW-0119">Carbohydrate metabolism</keyword>
<proteinExistence type="inferred from homology"/>
<dbReference type="InterPro" id="IPR001303">
    <property type="entry name" value="Aldolase_II/adducin_N"/>
</dbReference>
<dbReference type="GO" id="GO:0019323">
    <property type="term" value="P:pentose catabolic process"/>
    <property type="evidence" value="ECO:0007669"/>
    <property type="project" value="TreeGrafter"/>
</dbReference>
<evidence type="ECO:0000256" key="5">
    <source>
        <dbReference type="ARBA" id="ARBA00022723"/>
    </source>
</evidence>
<dbReference type="GO" id="GO:0046872">
    <property type="term" value="F:metal ion binding"/>
    <property type="evidence" value="ECO:0007669"/>
    <property type="project" value="UniProtKB-KW"/>
</dbReference>
<dbReference type="SUPFAM" id="SSF53639">
    <property type="entry name" value="AraD/HMP-PK domain-like"/>
    <property type="match status" value="1"/>
</dbReference>
<name>A0A1G8RIS8_9RHOB</name>
<dbReference type="AlphaFoldDB" id="A0A1G8RIS8"/>
<evidence type="ECO:0000259" key="9">
    <source>
        <dbReference type="SMART" id="SM01007"/>
    </source>
</evidence>
<dbReference type="SMART" id="SM01007">
    <property type="entry name" value="Aldolase_II"/>
    <property type="match status" value="1"/>
</dbReference>
<dbReference type="InterPro" id="IPR050197">
    <property type="entry name" value="Aldolase_class_II_sugar_metab"/>
</dbReference>
<organism evidence="10 11">
    <name type="scientific">Aliiruegeria lutimaris</name>
    <dbReference type="NCBI Taxonomy" id="571298"/>
    <lineage>
        <taxon>Bacteria</taxon>
        <taxon>Pseudomonadati</taxon>
        <taxon>Pseudomonadota</taxon>
        <taxon>Alphaproteobacteria</taxon>
        <taxon>Rhodobacterales</taxon>
        <taxon>Roseobacteraceae</taxon>
        <taxon>Aliiruegeria</taxon>
    </lineage>
</organism>
<dbReference type="GO" id="GO:0005829">
    <property type="term" value="C:cytosol"/>
    <property type="evidence" value="ECO:0007669"/>
    <property type="project" value="TreeGrafter"/>
</dbReference>
<dbReference type="OrthoDB" id="5291399at2"/>
<evidence type="ECO:0000313" key="11">
    <source>
        <dbReference type="Proteomes" id="UP000199382"/>
    </source>
</evidence>
<dbReference type="PANTHER" id="PTHR22789:SF8">
    <property type="entry name" value="L-RIBULOSE-5-PHOSPHATE 4-EPIMERASE SGBE"/>
    <property type="match status" value="1"/>
</dbReference>
<comment type="catalytic activity">
    <reaction evidence="1">
        <text>L-ribulose 5-phosphate = D-xylulose 5-phosphate</text>
        <dbReference type="Rhea" id="RHEA:22368"/>
        <dbReference type="ChEBI" id="CHEBI:57737"/>
        <dbReference type="ChEBI" id="CHEBI:58226"/>
        <dbReference type="EC" id="5.1.3.4"/>
    </reaction>
</comment>
<dbReference type="STRING" id="571298.SAMN04488026_101327"/>
<reference evidence="10 11" key="1">
    <citation type="submission" date="2016-10" db="EMBL/GenBank/DDBJ databases">
        <authorList>
            <person name="de Groot N.N."/>
        </authorList>
    </citation>
    <scope>NUCLEOTIDE SEQUENCE [LARGE SCALE GENOMIC DNA]</scope>
    <source>
        <strain evidence="10 11">DSM 25294</strain>
    </source>
</reference>
<evidence type="ECO:0000256" key="8">
    <source>
        <dbReference type="ARBA" id="ARBA00023277"/>
    </source>
</evidence>
<dbReference type="PANTHER" id="PTHR22789">
    <property type="entry name" value="FUCULOSE PHOSPHATE ALDOLASE"/>
    <property type="match status" value="1"/>
</dbReference>
<dbReference type="RefSeq" id="WP_093153313.1">
    <property type="nucleotide sequence ID" value="NZ_FNEK01000013.1"/>
</dbReference>
<dbReference type="InterPro" id="IPR036409">
    <property type="entry name" value="Aldolase_II/adducin_N_sf"/>
</dbReference>
<gene>
    <name evidence="10" type="ORF">SAMN04488026_101327</name>
</gene>
<comment type="cofactor">
    <cofactor evidence="2">
        <name>Zn(2+)</name>
        <dbReference type="ChEBI" id="CHEBI:29105"/>
    </cofactor>
</comment>
<protein>
    <recommendedName>
        <fullName evidence="4">L-ribulose-5-phosphate 4-epimerase</fullName>
        <ecNumber evidence="4">5.1.3.4</ecNumber>
    </recommendedName>
</protein>
<dbReference type="GO" id="GO:0008742">
    <property type="term" value="F:L-ribulose-phosphate 4-epimerase activity"/>
    <property type="evidence" value="ECO:0007669"/>
    <property type="project" value="UniProtKB-EC"/>
</dbReference>
<comment type="similarity">
    <text evidence="3">Belongs to the aldolase class II family. AraD/FucA subfamily.</text>
</comment>
<keyword evidence="5" id="KW-0479">Metal-binding</keyword>
<dbReference type="Gene3D" id="3.40.225.10">
    <property type="entry name" value="Class II aldolase/adducin N-terminal domain"/>
    <property type="match status" value="1"/>
</dbReference>
<evidence type="ECO:0000256" key="4">
    <source>
        <dbReference type="ARBA" id="ARBA00013186"/>
    </source>
</evidence>
<keyword evidence="7" id="KW-0413">Isomerase</keyword>
<keyword evidence="6" id="KW-0862">Zinc</keyword>
<dbReference type="GO" id="GO:0016832">
    <property type="term" value="F:aldehyde-lyase activity"/>
    <property type="evidence" value="ECO:0007669"/>
    <property type="project" value="TreeGrafter"/>
</dbReference>
<dbReference type="EMBL" id="FNEK01000013">
    <property type="protein sequence ID" value="SDJ16773.1"/>
    <property type="molecule type" value="Genomic_DNA"/>
</dbReference>
<evidence type="ECO:0000256" key="1">
    <source>
        <dbReference type="ARBA" id="ARBA00001726"/>
    </source>
</evidence>
<feature type="domain" description="Class II aldolase/adducin N-terminal" evidence="9">
    <location>
        <begin position="7"/>
        <end position="195"/>
    </location>
</feature>
<evidence type="ECO:0000256" key="2">
    <source>
        <dbReference type="ARBA" id="ARBA00001947"/>
    </source>
</evidence>
<keyword evidence="11" id="KW-1185">Reference proteome</keyword>